<gene>
    <name evidence="2" type="ORF">BGE01nite_49120</name>
</gene>
<dbReference type="OrthoDB" id="5298386at2"/>
<evidence type="ECO:0000256" key="1">
    <source>
        <dbReference type="SAM" id="Phobius"/>
    </source>
</evidence>
<sequence>MNTEPAPSTNATLEQAKNLIAEQARAVTDQAKAVAGGAAQAWENTKGKANEAIQTSERYVRENPGTSVLSVFGAGIALGVLIGWTVAHESRHSYTDSAQDFLRRLGRKLNID</sequence>
<feature type="transmembrane region" description="Helical" evidence="1">
    <location>
        <begin position="68"/>
        <end position="87"/>
    </location>
</feature>
<proteinExistence type="predicted"/>
<comment type="caution">
    <text evidence="2">The sequence shown here is derived from an EMBL/GenBank/DDBJ whole genome shotgun (WGS) entry which is preliminary data.</text>
</comment>
<evidence type="ECO:0000313" key="2">
    <source>
        <dbReference type="EMBL" id="GEP45621.1"/>
    </source>
</evidence>
<protein>
    <recommendedName>
        <fullName evidence="4">DUF883 domain-containing protein</fullName>
    </recommendedName>
</protein>
<keyword evidence="1" id="KW-0472">Membrane</keyword>
<keyword evidence="1" id="KW-1133">Transmembrane helix</keyword>
<dbReference type="RefSeq" id="WP_146854683.1">
    <property type="nucleotide sequence ID" value="NZ_BKAG01000054.1"/>
</dbReference>
<dbReference type="AlphaFoldDB" id="A0A512MGZ7"/>
<name>A0A512MGZ7_9BACT</name>
<reference evidence="2 3" key="1">
    <citation type="submission" date="2019-07" db="EMBL/GenBank/DDBJ databases">
        <title>Whole genome shotgun sequence of Brevifollis gellanilyticus NBRC 108608.</title>
        <authorList>
            <person name="Hosoyama A."/>
            <person name="Uohara A."/>
            <person name="Ohji S."/>
            <person name="Ichikawa N."/>
        </authorList>
    </citation>
    <scope>NUCLEOTIDE SEQUENCE [LARGE SCALE GENOMIC DNA]</scope>
    <source>
        <strain evidence="2 3">NBRC 108608</strain>
    </source>
</reference>
<organism evidence="2 3">
    <name type="scientific">Brevifollis gellanilyticus</name>
    <dbReference type="NCBI Taxonomy" id="748831"/>
    <lineage>
        <taxon>Bacteria</taxon>
        <taxon>Pseudomonadati</taxon>
        <taxon>Verrucomicrobiota</taxon>
        <taxon>Verrucomicrobiia</taxon>
        <taxon>Verrucomicrobiales</taxon>
        <taxon>Verrucomicrobiaceae</taxon>
    </lineage>
</organism>
<dbReference type="Proteomes" id="UP000321577">
    <property type="component" value="Unassembled WGS sequence"/>
</dbReference>
<keyword evidence="1" id="KW-0812">Transmembrane</keyword>
<accession>A0A512MGZ7</accession>
<evidence type="ECO:0008006" key="4">
    <source>
        <dbReference type="Google" id="ProtNLM"/>
    </source>
</evidence>
<keyword evidence="3" id="KW-1185">Reference proteome</keyword>
<evidence type="ECO:0000313" key="3">
    <source>
        <dbReference type="Proteomes" id="UP000321577"/>
    </source>
</evidence>
<dbReference type="EMBL" id="BKAG01000054">
    <property type="protein sequence ID" value="GEP45621.1"/>
    <property type="molecule type" value="Genomic_DNA"/>
</dbReference>